<evidence type="ECO:0000313" key="5">
    <source>
        <dbReference type="EMBL" id="GGI05380.1"/>
    </source>
</evidence>
<comment type="similarity">
    <text evidence="1">Belongs to the glycosyltransferase 2 family.</text>
</comment>
<reference evidence="5" key="2">
    <citation type="submission" date="2020-09" db="EMBL/GenBank/DDBJ databases">
        <authorList>
            <person name="Sun Q."/>
            <person name="Zhou Y."/>
        </authorList>
    </citation>
    <scope>NUCLEOTIDE SEQUENCE</scope>
    <source>
        <strain evidence="5">CGMCC 1.14988</strain>
    </source>
</reference>
<name>A0A8J3ERP1_9ACTN</name>
<dbReference type="InterPro" id="IPR029044">
    <property type="entry name" value="Nucleotide-diphossugar_trans"/>
</dbReference>
<dbReference type="Proteomes" id="UP000650511">
    <property type="component" value="Unassembled WGS sequence"/>
</dbReference>
<comment type="caution">
    <text evidence="5">The sequence shown here is derived from an EMBL/GenBank/DDBJ whole genome shotgun (WGS) entry which is preliminary data.</text>
</comment>
<dbReference type="GO" id="GO:0016757">
    <property type="term" value="F:glycosyltransferase activity"/>
    <property type="evidence" value="ECO:0007669"/>
    <property type="project" value="UniProtKB-KW"/>
</dbReference>
<dbReference type="AlphaFoldDB" id="A0A8J3ERP1"/>
<keyword evidence="2" id="KW-0328">Glycosyltransferase</keyword>
<keyword evidence="6" id="KW-1185">Reference proteome</keyword>
<protein>
    <recommendedName>
        <fullName evidence="4">Glycosyltransferase 2-like domain-containing protein</fullName>
    </recommendedName>
</protein>
<accession>A0A8J3ERP1</accession>
<dbReference type="EMBL" id="BMHA01000004">
    <property type="protein sequence ID" value="GGI05380.1"/>
    <property type="molecule type" value="Genomic_DNA"/>
</dbReference>
<dbReference type="PANTHER" id="PTHR43685">
    <property type="entry name" value="GLYCOSYLTRANSFERASE"/>
    <property type="match status" value="1"/>
</dbReference>
<dbReference type="InterPro" id="IPR001173">
    <property type="entry name" value="Glyco_trans_2-like"/>
</dbReference>
<gene>
    <name evidence="5" type="ORF">GCM10011354_13810</name>
</gene>
<organism evidence="5 6">
    <name type="scientific">Egicoccus halophilus</name>
    <dbReference type="NCBI Taxonomy" id="1670830"/>
    <lineage>
        <taxon>Bacteria</taxon>
        <taxon>Bacillati</taxon>
        <taxon>Actinomycetota</taxon>
        <taxon>Nitriliruptoria</taxon>
        <taxon>Egicoccales</taxon>
        <taxon>Egicoccaceae</taxon>
        <taxon>Egicoccus</taxon>
    </lineage>
</organism>
<sequence>MTADSRPRVSILLPAYNAENYLQEALDDLLHQTFSDFELVAVDDGSTDATLEIFERAANEDPRVVVLSGEPNRGLSTALNRGLARCRAPLVARADADDRYAAERLERQVRFLDAHPEVGLLSCAAQRMTEDAVPLGVARFPTEDGPIRLRELFVNSFCSPGVVFRTDLVRELGGFDPAYRFGEDGDMWDRLRQVTKAANLPEVLVHYRILASSLTRSTMSERERQGPVVRRRALARYLERPVSLEEAESMVTTFHARRESMGTASQLRVGLAGMQEVLSRASVREDAATVAYFRRACALALLQHADFRRDREPASAWQLYVRALRWWPRLAASRRGLGQARRCASSTAHRLLPIGGR</sequence>
<dbReference type="Pfam" id="PF00535">
    <property type="entry name" value="Glycos_transf_2"/>
    <property type="match status" value="1"/>
</dbReference>
<evidence type="ECO:0000313" key="6">
    <source>
        <dbReference type="Proteomes" id="UP000650511"/>
    </source>
</evidence>
<feature type="domain" description="Glycosyltransferase 2-like" evidence="4">
    <location>
        <begin position="10"/>
        <end position="119"/>
    </location>
</feature>
<dbReference type="Gene3D" id="3.90.550.10">
    <property type="entry name" value="Spore Coat Polysaccharide Biosynthesis Protein SpsA, Chain A"/>
    <property type="match status" value="1"/>
</dbReference>
<dbReference type="InterPro" id="IPR050834">
    <property type="entry name" value="Glycosyltransf_2"/>
</dbReference>
<proteinExistence type="inferred from homology"/>
<evidence type="ECO:0000256" key="2">
    <source>
        <dbReference type="ARBA" id="ARBA00022676"/>
    </source>
</evidence>
<evidence type="ECO:0000259" key="4">
    <source>
        <dbReference type="Pfam" id="PF00535"/>
    </source>
</evidence>
<dbReference type="SUPFAM" id="SSF53448">
    <property type="entry name" value="Nucleotide-diphospho-sugar transferases"/>
    <property type="match status" value="1"/>
</dbReference>
<dbReference type="PANTHER" id="PTHR43685:SF5">
    <property type="entry name" value="GLYCOSYLTRANSFERASE EPSE-RELATED"/>
    <property type="match status" value="1"/>
</dbReference>
<evidence type="ECO:0000256" key="1">
    <source>
        <dbReference type="ARBA" id="ARBA00006739"/>
    </source>
</evidence>
<keyword evidence="3" id="KW-0808">Transferase</keyword>
<evidence type="ECO:0000256" key="3">
    <source>
        <dbReference type="ARBA" id="ARBA00022679"/>
    </source>
</evidence>
<reference evidence="5" key="1">
    <citation type="journal article" date="2014" name="Int. J. Syst. Evol. Microbiol.">
        <title>Complete genome sequence of Corynebacterium casei LMG S-19264T (=DSM 44701T), isolated from a smear-ripened cheese.</title>
        <authorList>
            <consortium name="US DOE Joint Genome Institute (JGI-PGF)"/>
            <person name="Walter F."/>
            <person name="Albersmeier A."/>
            <person name="Kalinowski J."/>
            <person name="Ruckert C."/>
        </authorList>
    </citation>
    <scope>NUCLEOTIDE SEQUENCE</scope>
    <source>
        <strain evidence="5">CGMCC 1.14988</strain>
    </source>
</reference>
<dbReference type="OrthoDB" id="3177103at2"/>
<dbReference type="RefSeq" id="WP_130649376.1">
    <property type="nucleotide sequence ID" value="NZ_BMHA01000004.1"/>
</dbReference>